<dbReference type="EMBL" id="FOZW01000005">
    <property type="protein sequence ID" value="SFS81474.1"/>
    <property type="molecule type" value="Genomic_DNA"/>
</dbReference>
<dbReference type="AlphaFoldDB" id="A0A1I6SWV5"/>
<dbReference type="PROSITE" id="PS00041">
    <property type="entry name" value="HTH_ARAC_FAMILY_1"/>
    <property type="match status" value="1"/>
</dbReference>
<dbReference type="PRINTS" id="PR00032">
    <property type="entry name" value="HTHARAC"/>
</dbReference>
<dbReference type="GO" id="GO:0043565">
    <property type="term" value="F:sequence-specific DNA binding"/>
    <property type="evidence" value="ECO:0007669"/>
    <property type="project" value="InterPro"/>
</dbReference>
<dbReference type="Proteomes" id="UP000199392">
    <property type="component" value="Unassembled WGS sequence"/>
</dbReference>
<dbReference type="PROSITE" id="PS01124">
    <property type="entry name" value="HTH_ARAC_FAMILY_2"/>
    <property type="match status" value="1"/>
</dbReference>
<proteinExistence type="predicted"/>
<evidence type="ECO:0000256" key="1">
    <source>
        <dbReference type="ARBA" id="ARBA00023015"/>
    </source>
</evidence>
<dbReference type="InterPro" id="IPR018060">
    <property type="entry name" value="HTH_AraC"/>
</dbReference>
<dbReference type="STRING" id="311180.SAMN04488050_105115"/>
<keyword evidence="6" id="KW-1185">Reference proteome</keyword>
<keyword evidence="1" id="KW-0805">Transcription regulation</keyword>
<dbReference type="SUPFAM" id="SSF46689">
    <property type="entry name" value="Homeodomain-like"/>
    <property type="match status" value="1"/>
</dbReference>
<dbReference type="PANTHER" id="PTHR46796:SF6">
    <property type="entry name" value="ARAC SUBFAMILY"/>
    <property type="match status" value="1"/>
</dbReference>
<evidence type="ECO:0000313" key="5">
    <source>
        <dbReference type="EMBL" id="SFS81474.1"/>
    </source>
</evidence>
<dbReference type="PANTHER" id="PTHR46796">
    <property type="entry name" value="HTH-TYPE TRANSCRIPTIONAL ACTIVATOR RHAS-RELATED"/>
    <property type="match status" value="1"/>
</dbReference>
<evidence type="ECO:0000259" key="4">
    <source>
        <dbReference type="PROSITE" id="PS01124"/>
    </source>
</evidence>
<keyword evidence="2" id="KW-0238">DNA-binding</keyword>
<name>A0A1I6SWV5_9RHOB</name>
<dbReference type="InterPro" id="IPR009057">
    <property type="entry name" value="Homeodomain-like_sf"/>
</dbReference>
<evidence type="ECO:0000256" key="3">
    <source>
        <dbReference type="ARBA" id="ARBA00023163"/>
    </source>
</evidence>
<reference evidence="6" key="1">
    <citation type="submission" date="2016-10" db="EMBL/GenBank/DDBJ databases">
        <authorList>
            <person name="Varghese N."/>
            <person name="Submissions S."/>
        </authorList>
    </citation>
    <scope>NUCLEOTIDE SEQUENCE [LARGE SCALE GENOMIC DNA]</scope>
    <source>
        <strain evidence="6">DSM 26894</strain>
    </source>
</reference>
<accession>A0A1I6SWV5</accession>
<dbReference type="Pfam" id="PF14525">
    <property type="entry name" value="AraC_binding_2"/>
    <property type="match status" value="1"/>
</dbReference>
<dbReference type="SMART" id="SM00342">
    <property type="entry name" value="HTH_ARAC"/>
    <property type="match status" value="1"/>
</dbReference>
<dbReference type="InterPro" id="IPR020449">
    <property type="entry name" value="Tscrpt_reg_AraC-type_HTH"/>
</dbReference>
<protein>
    <submittedName>
        <fullName evidence="5">AraC-binding-like domain-containing protein</fullName>
    </submittedName>
</protein>
<feature type="domain" description="HTH araC/xylS-type" evidence="4">
    <location>
        <begin position="194"/>
        <end position="295"/>
    </location>
</feature>
<dbReference type="OrthoDB" id="6670788at2"/>
<organism evidence="5 6">
    <name type="scientific">Alloyangia pacifica</name>
    <dbReference type="NCBI Taxonomy" id="311180"/>
    <lineage>
        <taxon>Bacteria</taxon>
        <taxon>Pseudomonadati</taxon>
        <taxon>Pseudomonadota</taxon>
        <taxon>Alphaproteobacteria</taxon>
        <taxon>Rhodobacterales</taxon>
        <taxon>Roseobacteraceae</taxon>
        <taxon>Alloyangia</taxon>
    </lineage>
</organism>
<dbReference type="RefSeq" id="WP_092424296.1">
    <property type="nucleotide sequence ID" value="NZ_FNCL01000005.1"/>
</dbReference>
<keyword evidence="3" id="KW-0804">Transcription</keyword>
<dbReference type="InterPro" id="IPR035418">
    <property type="entry name" value="AraC-bd_2"/>
</dbReference>
<evidence type="ECO:0000313" key="6">
    <source>
        <dbReference type="Proteomes" id="UP000199392"/>
    </source>
</evidence>
<dbReference type="Gene3D" id="1.10.10.60">
    <property type="entry name" value="Homeodomain-like"/>
    <property type="match status" value="1"/>
</dbReference>
<dbReference type="Pfam" id="PF12833">
    <property type="entry name" value="HTH_18"/>
    <property type="match status" value="1"/>
</dbReference>
<dbReference type="GO" id="GO:0003700">
    <property type="term" value="F:DNA-binding transcription factor activity"/>
    <property type="evidence" value="ECO:0007669"/>
    <property type="project" value="InterPro"/>
</dbReference>
<sequence length="299" mass="33203">MIADRHLLDYEDQLSRKLFPGRCLPLNDAPFEGRLTVRRIGGVLATEVQSSAHVLDMRESPRERRDVVYATLVVEGQAILGQCGRWLQLRGGDAAISLATEPFTIICTEAIHLMSLKLPIESFIGSHLQALTEPVLIPRKAGAARFDQQGLARDLHRWLNTAEATDAQEARILSTIEGLLQLERQPGPGRSQYLAALAHISANVEEPDLSVAKVAQALGISGRHLSRIFSDHETTVASEIAERRLKRANAALRDVKNHHLSVAEIGRRSGFEHPESFSRAFRRKFGLSPRAARKRGWEP</sequence>
<dbReference type="InterPro" id="IPR050204">
    <property type="entry name" value="AraC_XylS_family_regulators"/>
</dbReference>
<dbReference type="InterPro" id="IPR018062">
    <property type="entry name" value="HTH_AraC-typ_CS"/>
</dbReference>
<gene>
    <name evidence="5" type="ORF">SAMN04488050_105115</name>
</gene>
<evidence type="ECO:0000256" key="2">
    <source>
        <dbReference type="ARBA" id="ARBA00023125"/>
    </source>
</evidence>